<dbReference type="Gramene" id="scaffold_303145.1">
    <property type="protein sequence ID" value="scaffold_303145.1"/>
    <property type="gene ID" value="scaffold_303145.1"/>
</dbReference>
<protein>
    <recommendedName>
        <fullName evidence="2">TIR domain-containing protein</fullName>
    </recommendedName>
</protein>
<gene>
    <name evidence="3" type="ORF">ARALYDRAFT_899175</name>
</gene>
<accession>D7L6V6</accession>
<proteinExistence type="predicted"/>
<evidence type="ECO:0000259" key="2">
    <source>
        <dbReference type="PROSITE" id="PS50104"/>
    </source>
</evidence>
<feature type="domain" description="TIR" evidence="2">
    <location>
        <begin position="1"/>
        <end position="76"/>
    </location>
</feature>
<name>D7L6V6_ARALL</name>
<dbReference type="SUPFAM" id="SSF52200">
    <property type="entry name" value="Toll/Interleukin receptor TIR domain"/>
    <property type="match status" value="1"/>
</dbReference>
<evidence type="ECO:0000313" key="4">
    <source>
        <dbReference type="Proteomes" id="UP000008694"/>
    </source>
</evidence>
<dbReference type="AlphaFoldDB" id="D7L6V6"/>
<dbReference type="PROSITE" id="PS50104">
    <property type="entry name" value="TIR"/>
    <property type="match status" value="1"/>
</dbReference>
<dbReference type="Proteomes" id="UP000008694">
    <property type="component" value="Unassembled WGS sequence"/>
</dbReference>
<dbReference type="Pfam" id="PF01582">
    <property type="entry name" value="TIR"/>
    <property type="match status" value="1"/>
</dbReference>
<dbReference type="InterPro" id="IPR035897">
    <property type="entry name" value="Toll_tir_struct_dom_sf"/>
</dbReference>
<keyword evidence="1" id="KW-0520">NAD</keyword>
<dbReference type="PANTHER" id="PTHR32009:SF161">
    <property type="entry name" value="TIR DOMAIN-CONTAINING PROTEIN"/>
    <property type="match status" value="1"/>
</dbReference>
<dbReference type="Gene3D" id="3.40.50.10140">
    <property type="entry name" value="Toll/interleukin-1 receptor homology (TIR) domain"/>
    <property type="match status" value="1"/>
</dbReference>
<dbReference type="HOGENOM" id="CLU_2657823_0_0_1"/>
<reference evidence="4" key="1">
    <citation type="journal article" date="2011" name="Nat. Genet.">
        <title>The Arabidopsis lyrata genome sequence and the basis of rapid genome size change.</title>
        <authorList>
            <person name="Hu T.T."/>
            <person name="Pattyn P."/>
            <person name="Bakker E.G."/>
            <person name="Cao J."/>
            <person name="Cheng J.-F."/>
            <person name="Clark R.M."/>
            <person name="Fahlgren N."/>
            <person name="Fawcett J.A."/>
            <person name="Grimwood J."/>
            <person name="Gundlach H."/>
            <person name="Haberer G."/>
            <person name="Hollister J.D."/>
            <person name="Ossowski S."/>
            <person name="Ottilar R.P."/>
            <person name="Salamov A.A."/>
            <person name="Schneeberger K."/>
            <person name="Spannagl M."/>
            <person name="Wang X."/>
            <person name="Yang L."/>
            <person name="Nasrallah M.E."/>
            <person name="Bergelson J."/>
            <person name="Carrington J.C."/>
            <person name="Gaut B.S."/>
            <person name="Schmutz J."/>
            <person name="Mayer K.F.X."/>
            <person name="Van de Peer Y."/>
            <person name="Grigoriev I.V."/>
            <person name="Nordborg M."/>
            <person name="Weigel D."/>
            <person name="Guo Y.-L."/>
        </authorList>
    </citation>
    <scope>NUCLEOTIDE SEQUENCE [LARGE SCALE GENOMIC DNA]</scope>
    <source>
        <strain evidence="4">cv. MN47</strain>
    </source>
</reference>
<keyword evidence="4" id="KW-1185">Reference proteome</keyword>
<evidence type="ECO:0000256" key="1">
    <source>
        <dbReference type="ARBA" id="ARBA00023027"/>
    </source>
</evidence>
<dbReference type="EMBL" id="GL348715">
    <property type="protein sequence ID" value="EFH61971.1"/>
    <property type="molecule type" value="Genomic_DNA"/>
</dbReference>
<sequence length="76" mass="8654">MQQGDEISPTLNLAMDDSTASLIILSINYANSSWCLDELALLCDLRSSLKRPMIHILYGVNPSDVRKRESFLTRRR</sequence>
<dbReference type="InterPro" id="IPR000157">
    <property type="entry name" value="TIR_dom"/>
</dbReference>
<dbReference type="GO" id="GO:0007165">
    <property type="term" value="P:signal transduction"/>
    <property type="evidence" value="ECO:0007669"/>
    <property type="project" value="InterPro"/>
</dbReference>
<evidence type="ECO:0000313" key="3">
    <source>
        <dbReference type="EMBL" id="EFH61971.1"/>
    </source>
</evidence>
<dbReference type="PANTHER" id="PTHR32009">
    <property type="entry name" value="TMV RESISTANCE PROTEIN N-LIKE"/>
    <property type="match status" value="1"/>
</dbReference>
<organism evidence="4">
    <name type="scientific">Arabidopsis lyrata subsp. lyrata</name>
    <name type="common">Lyre-leaved rock-cress</name>
    <dbReference type="NCBI Taxonomy" id="81972"/>
    <lineage>
        <taxon>Eukaryota</taxon>
        <taxon>Viridiplantae</taxon>
        <taxon>Streptophyta</taxon>
        <taxon>Embryophyta</taxon>
        <taxon>Tracheophyta</taxon>
        <taxon>Spermatophyta</taxon>
        <taxon>Magnoliopsida</taxon>
        <taxon>eudicotyledons</taxon>
        <taxon>Gunneridae</taxon>
        <taxon>Pentapetalae</taxon>
        <taxon>rosids</taxon>
        <taxon>malvids</taxon>
        <taxon>Brassicales</taxon>
        <taxon>Brassicaceae</taxon>
        <taxon>Camelineae</taxon>
        <taxon>Arabidopsis</taxon>
    </lineage>
</organism>